<evidence type="ECO:0000259" key="2">
    <source>
        <dbReference type="SMART" id="SM01368"/>
    </source>
</evidence>
<proteinExistence type="predicted"/>
<dbReference type="Gene3D" id="1.10.472.10">
    <property type="entry name" value="Cyclin-like"/>
    <property type="match status" value="3"/>
</dbReference>
<dbReference type="CTD" id="6757493"/>
<dbReference type="Pfam" id="PF08934">
    <property type="entry name" value="Rb_C"/>
    <property type="match status" value="1"/>
</dbReference>
<accession>B3S7L6</accession>
<gene>
    <name evidence="4" type="ORF">TRIADDRAFT_60210</name>
</gene>
<dbReference type="HOGENOM" id="CLU_008943_0_1_1"/>
<dbReference type="InterPro" id="IPR036915">
    <property type="entry name" value="Cyclin-like_sf"/>
</dbReference>
<feature type="region of interest" description="Disordered" evidence="1">
    <location>
        <begin position="289"/>
        <end position="310"/>
    </location>
</feature>
<dbReference type="Proteomes" id="UP000009022">
    <property type="component" value="Unassembled WGS sequence"/>
</dbReference>
<sequence>MASSLAVTHCANHANNDEDSSYTDQTIRDLFKDLHSNLNITDPLVLEEGWNMWKIISETFKIVKNDISQWVCAINYIAIYTARMSSKASILKPIPKVLNHLMAARINILDFIDKLQKLGEIISVENHAAKKQIYLLSRKYLIDAALFAKCDLLIELVFRKDIDKSIHKFKDLLDNPRSYIWLLFLVAKGTLIGTDTESVSHLIYDDKIAILFETVDFMKLKNIFIINIGQQVRDFHNNCWTRFQVTGSSILNPLKIDNLNREYEAAFIKNGDFDERAFLDESIFDSMLKPKSTGKEDRGSYRKDPPPTPVKSTMKSIANLLALLTSTEHLKMVITYRIDFVLSTTPGSLLCDYFKKCCPNPFDSILARLERYRDVFVQKYAKQTSSAYSSISDKYFDLAKRLYFRVLENMLKGEQRRLGNSDFSVLLNHDVFHSSLLACSLEVVLFTYNSPHTSNSNKYGYEFSFPWILDILDIKAYHFGKVIESFIRSELSLDNNLVQHLNFIESMILESLAWQASSPLYAALESSKIDLRYRQLVTENKTEVAGSLLETCLSPVKKSHTSEKQSCGDETQKKLHSVDLFYRKVFQLAYLRLKNLCDALKIDEKTINRTWTCYHYALTYKTKLFMDRHIDQVCRNVLLLSNQYGTIIAFYNQIFICEMKEFVLKLSSVNAALQLSPIPTYNSRSPRSDGVGKRIPWVSNVYLSPLKRKDILTPRSKALYCFGDALESSRKLSEINEIVHKGSMKSSKRLKFDDTTVTADVDVTSRCAEARPGLSNLDQDENPTDNPTNNYKAVMLENRLADFGGSSFAVIDISRKSNTR</sequence>
<dbReference type="GO" id="GO:0005634">
    <property type="term" value="C:nucleus"/>
    <property type="evidence" value="ECO:0007669"/>
    <property type="project" value="InterPro"/>
</dbReference>
<dbReference type="GO" id="GO:0030154">
    <property type="term" value="P:cell differentiation"/>
    <property type="evidence" value="ECO:0000318"/>
    <property type="project" value="GO_Central"/>
</dbReference>
<name>B3S7L6_TRIAD</name>
<feature type="domain" description="Retinoblastoma-associated protein C-terminal" evidence="3">
    <location>
        <begin position="663"/>
        <end position="793"/>
    </location>
</feature>
<evidence type="ECO:0000259" key="3">
    <source>
        <dbReference type="SMART" id="SM01369"/>
    </source>
</evidence>
<dbReference type="PANTHER" id="PTHR13742">
    <property type="entry name" value="RETINOBLASTOMA-ASSOCIATED PROTEIN RB -RELATED"/>
    <property type="match status" value="1"/>
</dbReference>
<evidence type="ECO:0000313" key="4">
    <source>
        <dbReference type="EMBL" id="EDV21218.1"/>
    </source>
</evidence>
<dbReference type="FunCoup" id="B3S7L6">
    <property type="interactions" value="924"/>
</dbReference>
<protein>
    <recommendedName>
        <fullName evidence="6">Retinoblastoma-associated protein A-box domain-containing protein</fullName>
    </recommendedName>
</protein>
<dbReference type="EMBL" id="DS985254">
    <property type="protein sequence ID" value="EDV21218.1"/>
    <property type="molecule type" value="Genomic_DNA"/>
</dbReference>
<dbReference type="InParanoid" id="B3S7L6"/>
<dbReference type="OrthoDB" id="844594at2759"/>
<dbReference type="SUPFAM" id="SSF47954">
    <property type="entry name" value="Cyclin-like"/>
    <property type="match status" value="2"/>
</dbReference>
<feature type="domain" description="Retinoblastoma-associated protein A-box" evidence="2">
    <location>
        <begin position="308"/>
        <end position="524"/>
    </location>
</feature>
<dbReference type="InterPro" id="IPR002719">
    <property type="entry name" value="RB_B"/>
</dbReference>
<reference evidence="4 5" key="1">
    <citation type="journal article" date="2008" name="Nature">
        <title>The Trichoplax genome and the nature of placozoans.</title>
        <authorList>
            <person name="Srivastava M."/>
            <person name="Begovic E."/>
            <person name="Chapman J."/>
            <person name="Putnam N.H."/>
            <person name="Hellsten U."/>
            <person name="Kawashima T."/>
            <person name="Kuo A."/>
            <person name="Mitros T."/>
            <person name="Salamov A."/>
            <person name="Carpenter M.L."/>
            <person name="Signorovitch A.Y."/>
            <person name="Moreno M.A."/>
            <person name="Kamm K."/>
            <person name="Grimwood J."/>
            <person name="Schmutz J."/>
            <person name="Shapiro H."/>
            <person name="Grigoriev I.V."/>
            <person name="Buss L.W."/>
            <person name="Schierwater B."/>
            <person name="Dellaporta S.L."/>
            <person name="Rokhsar D.S."/>
        </authorList>
    </citation>
    <scope>NUCLEOTIDE SEQUENCE [LARGE SCALE GENOMIC DNA]</scope>
    <source>
        <strain evidence="4 5">Grell-BS-1999</strain>
    </source>
</reference>
<dbReference type="InterPro" id="IPR015030">
    <property type="entry name" value="RB_C"/>
</dbReference>
<dbReference type="InterPro" id="IPR028309">
    <property type="entry name" value="RB_fam"/>
</dbReference>
<dbReference type="GO" id="GO:2000134">
    <property type="term" value="P:negative regulation of G1/S transition of mitotic cell cycle"/>
    <property type="evidence" value="ECO:0000318"/>
    <property type="project" value="GO_Central"/>
</dbReference>
<evidence type="ECO:0008006" key="6">
    <source>
        <dbReference type="Google" id="ProtNLM"/>
    </source>
</evidence>
<evidence type="ECO:0000256" key="1">
    <source>
        <dbReference type="SAM" id="MobiDB-lite"/>
    </source>
</evidence>
<dbReference type="PANTHER" id="PTHR13742:SF17">
    <property type="entry name" value="RE32990P-RELATED"/>
    <property type="match status" value="1"/>
</dbReference>
<dbReference type="Pfam" id="PF01857">
    <property type="entry name" value="RB_B"/>
    <property type="match status" value="1"/>
</dbReference>
<dbReference type="GO" id="GO:0000977">
    <property type="term" value="F:RNA polymerase II transcription regulatory region sequence-specific DNA binding"/>
    <property type="evidence" value="ECO:0000318"/>
    <property type="project" value="GO_Central"/>
</dbReference>
<dbReference type="GeneID" id="6757493"/>
<dbReference type="InterPro" id="IPR002720">
    <property type="entry name" value="RB_A"/>
</dbReference>
<keyword evidence="5" id="KW-1185">Reference proteome</keyword>
<dbReference type="GO" id="GO:0005667">
    <property type="term" value="C:transcription regulator complex"/>
    <property type="evidence" value="ECO:0000318"/>
    <property type="project" value="GO_Central"/>
</dbReference>
<feature type="compositionally biased region" description="Basic and acidic residues" evidence="1">
    <location>
        <begin position="293"/>
        <end position="305"/>
    </location>
</feature>
<dbReference type="eggNOG" id="KOG1010">
    <property type="taxonomic scope" value="Eukaryota"/>
</dbReference>
<organism evidence="4 5">
    <name type="scientific">Trichoplax adhaerens</name>
    <name type="common">Trichoplax reptans</name>
    <dbReference type="NCBI Taxonomy" id="10228"/>
    <lineage>
        <taxon>Eukaryota</taxon>
        <taxon>Metazoa</taxon>
        <taxon>Placozoa</taxon>
        <taxon>Uniplacotomia</taxon>
        <taxon>Trichoplacea</taxon>
        <taxon>Trichoplacidae</taxon>
        <taxon>Trichoplax</taxon>
    </lineage>
</organism>
<dbReference type="GO" id="GO:0006357">
    <property type="term" value="P:regulation of transcription by RNA polymerase II"/>
    <property type="evidence" value="ECO:0007669"/>
    <property type="project" value="InterPro"/>
</dbReference>
<dbReference type="AlphaFoldDB" id="B3S7L6"/>
<dbReference type="PhylomeDB" id="B3S7L6"/>
<dbReference type="SMART" id="SM01368">
    <property type="entry name" value="RB_A"/>
    <property type="match status" value="1"/>
</dbReference>
<dbReference type="Pfam" id="PF01858">
    <property type="entry name" value="RB_A"/>
    <property type="match status" value="1"/>
</dbReference>
<dbReference type="Gene3D" id="1.10.472.140">
    <property type="match status" value="1"/>
</dbReference>
<dbReference type="STRING" id="10228.B3S7L6"/>
<dbReference type="OMA" id="HCANHAN"/>
<dbReference type="RefSeq" id="XP_002116185.1">
    <property type="nucleotide sequence ID" value="XM_002116149.1"/>
</dbReference>
<dbReference type="SMART" id="SM01369">
    <property type="entry name" value="Rb_C"/>
    <property type="match status" value="1"/>
</dbReference>
<dbReference type="KEGG" id="tad:TRIADDRAFT_60210"/>
<evidence type="ECO:0000313" key="5">
    <source>
        <dbReference type="Proteomes" id="UP000009022"/>
    </source>
</evidence>
<dbReference type="GO" id="GO:0000785">
    <property type="term" value="C:chromatin"/>
    <property type="evidence" value="ECO:0000318"/>
    <property type="project" value="GO_Central"/>
</dbReference>